<accession>A0A4V3IRE1</accession>
<dbReference type="SUPFAM" id="SSF51735">
    <property type="entry name" value="NAD(P)-binding Rossmann-fold domains"/>
    <property type="match status" value="1"/>
</dbReference>
<evidence type="ECO:0000256" key="1">
    <source>
        <dbReference type="ARBA" id="ARBA00000083"/>
    </source>
</evidence>
<comment type="similarity">
    <text evidence="4">Belongs to the NAD(P)-dependent epimerase/dehydratase family.</text>
</comment>
<comment type="pathway">
    <text evidence="3">Carbohydrate metabolism; galactose metabolism.</text>
</comment>
<gene>
    <name evidence="13" type="primary">galE</name>
    <name evidence="13" type="ORF">E3T55_08410</name>
</gene>
<dbReference type="AlphaFoldDB" id="A0A4V3IRE1"/>
<keyword evidence="8 13" id="KW-0413">Isomerase</keyword>
<dbReference type="EC" id="5.1.3.2" evidence="5"/>
<dbReference type="GO" id="GO:0033499">
    <property type="term" value="P:galactose catabolic process via UDP-galactose, Leloir pathway"/>
    <property type="evidence" value="ECO:0007669"/>
    <property type="project" value="TreeGrafter"/>
</dbReference>
<proteinExistence type="inferred from homology"/>
<dbReference type="NCBIfam" id="TIGR01179">
    <property type="entry name" value="galE"/>
    <property type="match status" value="1"/>
</dbReference>
<keyword evidence="14" id="KW-1185">Reference proteome</keyword>
<dbReference type="PANTHER" id="PTHR43725">
    <property type="entry name" value="UDP-GLUCOSE 4-EPIMERASE"/>
    <property type="match status" value="1"/>
</dbReference>
<evidence type="ECO:0000256" key="3">
    <source>
        <dbReference type="ARBA" id="ARBA00004947"/>
    </source>
</evidence>
<comment type="cofactor">
    <cofactor evidence="2">
        <name>NAD(+)</name>
        <dbReference type="ChEBI" id="CHEBI:57540"/>
    </cofactor>
</comment>
<comment type="caution">
    <text evidence="13">The sequence shown here is derived from an EMBL/GenBank/DDBJ whole genome shotgun (WGS) entry which is preliminary data.</text>
</comment>
<organism evidence="13 14">
    <name type="scientific">Cryobacterium frigoriphilum</name>
    <dbReference type="NCBI Taxonomy" id="1259150"/>
    <lineage>
        <taxon>Bacteria</taxon>
        <taxon>Bacillati</taxon>
        <taxon>Actinomycetota</taxon>
        <taxon>Actinomycetes</taxon>
        <taxon>Micrococcales</taxon>
        <taxon>Microbacteriaceae</taxon>
        <taxon>Cryobacterium</taxon>
    </lineage>
</organism>
<comment type="catalytic activity">
    <reaction evidence="1">
        <text>UDP-alpha-D-glucose = UDP-alpha-D-galactose</text>
        <dbReference type="Rhea" id="RHEA:22168"/>
        <dbReference type="ChEBI" id="CHEBI:58885"/>
        <dbReference type="ChEBI" id="CHEBI:66914"/>
        <dbReference type="EC" id="5.1.3.2"/>
    </reaction>
</comment>
<dbReference type="PANTHER" id="PTHR43725:SF53">
    <property type="entry name" value="UDP-ARABINOSE 4-EPIMERASE 1"/>
    <property type="match status" value="1"/>
</dbReference>
<dbReference type="Pfam" id="PF01370">
    <property type="entry name" value="Epimerase"/>
    <property type="match status" value="1"/>
</dbReference>
<evidence type="ECO:0000256" key="11">
    <source>
        <dbReference type="ARBA" id="ARBA00033067"/>
    </source>
</evidence>
<dbReference type="Gene3D" id="3.40.50.720">
    <property type="entry name" value="NAD(P)-binding Rossmann-like Domain"/>
    <property type="match status" value="1"/>
</dbReference>
<dbReference type="InterPro" id="IPR005886">
    <property type="entry name" value="UDP_G4E"/>
</dbReference>
<evidence type="ECO:0000256" key="8">
    <source>
        <dbReference type="ARBA" id="ARBA00023235"/>
    </source>
</evidence>
<dbReference type="GO" id="GO:0003978">
    <property type="term" value="F:UDP-glucose 4-epimerase activity"/>
    <property type="evidence" value="ECO:0007669"/>
    <property type="project" value="UniProtKB-EC"/>
</dbReference>
<evidence type="ECO:0000256" key="6">
    <source>
        <dbReference type="ARBA" id="ARBA00018569"/>
    </source>
</evidence>
<dbReference type="RefSeq" id="WP_134519125.1">
    <property type="nucleotide sequence ID" value="NZ_SOHE01000040.1"/>
</dbReference>
<keyword evidence="9" id="KW-0119">Carbohydrate metabolism</keyword>
<dbReference type="UniPathway" id="UPA00214"/>
<keyword evidence="7" id="KW-0520">NAD</keyword>
<evidence type="ECO:0000259" key="12">
    <source>
        <dbReference type="Pfam" id="PF01370"/>
    </source>
</evidence>
<evidence type="ECO:0000256" key="4">
    <source>
        <dbReference type="ARBA" id="ARBA00007637"/>
    </source>
</evidence>
<evidence type="ECO:0000256" key="10">
    <source>
        <dbReference type="ARBA" id="ARBA00031367"/>
    </source>
</evidence>
<dbReference type="InterPro" id="IPR036291">
    <property type="entry name" value="NAD(P)-bd_dom_sf"/>
</dbReference>
<evidence type="ECO:0000256" key="7">
    <source>
        <dbReference type="ARBA" id="ARBA00023027"/>
    </source>
</evidence>
<dbReference type="EMBL" id="SOHE01000040">
    <property type="protein sequence ID" value="TFD50810.1"/>
    <property type="molecule type" value="Genomic_DNA"/>
</dbReference>
<dbReference type="Proteomes" id="UP000297447">
    <property type="component" value="Unassembled WGS sequence"/>
</dbReference>
<dbReference type="OrthoDB" id="9801785at2"/>
<dbReference type="Gene3D" id="3.90.25.10">
    <property type="entry name" value="UDP-galactose 4-epimerase, domain 1"/>
    <property type="match status" value="1"/>
</dbReference>
<name>A0A4V3IRE1_9MICO</name>
<reference evidence="13 14" key="1">
    <citation type="submission" date="2019-03" db="EMBL/GenBank/DDBJ databases">
        <title>Genomics of glacier-inhabiting Cryobacterium strains.</title>
        <authorList>
            <person name="Liu Q."/>
            <person name="Xin Y.-H."/>
        </authorList>
    </citation>
    <scope>NUCLEOTIDE SEQUENCE [LARGE SCALE GENOMIC DNA]</scope>
    <source>
        <strain evidence="13 14">Hh14</strain>
    </source>
</reference>
<evidence type="ECO:0000256" key="5">
    <source>
        <dbReference type="ARBA" id="ARBA00013189"/>
    </source>
</evidence>
<evidence type="ECO:0000313" key="13">
    <source>
        <dbReference type="EMBL" id="TFD50810.1"/>
    </source>
</evidence>
<evidence type="ECO:0000256" key="9">
    <source>
        <dbReference type="ARBA" id="ARBA00023277"/>
    </source>
</evidence>
<evidence type="ECO:0000313" key="14">
    <source>
        <dbReference type="Proteomes" id="UP000297447"/>
    </source>
</evidence>
<evidence type="ECO:0000256" key="2">
    <source>
        <dbReference type="ARBA" id="ARBA00001911"/>
    </source>
</evidence>
<sequence length="323" mass="34574">MTVLVTGGAGYIGSHVVNLLLDRGDSVVIVDDLVTGVQERVAGVPLTQIDMSVSEAPDVLEKIMRDNDVDAVIHFAGRKQVAESVARPAWYYQQNVGSLANLLLAMESAAVKRLVFSSSAAVYGSSEGASLQEDTPPRPINPYGESKLIGEWLVADAVTSFGLRASSLRYFNVAGAGRPELGDTAVLNLVPMVLERLDRGLSPLIFGADYDTDDGTCVRDYIHVLDLADAHLSTLDSLTEGDPRHDVFNVGTGIGSSVRAMVDEIVRVSGSEALPEVLGRRPGDPATVVADPRLIFDTVGWTATRGLTEIVQSAWDSHLFLTR</sequence>
<protein>
    <recommendedName>
        <fullName evidence="6">UDP-glucose 4-epimerase</fullName>
        <ecNumber evidence="5">5.1.3.2</ecNumber>
    </recommendedName>
    <alternativeName>
        <fullName evidence="11">Galactowaldenase</fullName>
    </alternativeName>
    <alternativeName>
        <fullName evidence="10">UDP-galactose 4-epimerase</fullName>
    </alternativeName>
</protein>
<feature type="domain" description="NAD-dependent epimerase/dehydratase" evidence="12">
    <location>
        <begin position="3"/>
        <end position="251"/>
    </location>
</feature>
<dbReference type="InterPro" id="IPR001509">
    <property type="entry name" value="Epimerase_deHydtase"/>
</dbReference>